<dbReference type="NCBIfam" id="TIGR02849">
    <property type="entry name" value="spore_III_AD"/>
    <property type="match status" value="1"/>
</dbReference>
<proteinExistence type="predicted"/>
<name>A0ABT9XDJ0_9BACL</name>
<keyword evidence="1" id="KW-0812">Transmembrane</keyword>
<feature type="transmembrane region" description="Helical" evidence="1">
    <location>
        <begin position="67"/>
        <end position="85"/>
    </location>
</feature>
<reference evidence="2 3" key="1">
    <citation type="submission" date="2023-07" db="EMBL/GenBank/DDBJ databases">
        <title>Genomic Encyclopedia of Type Strains, Phase IV (KMG-IV): sequencing the most valuable type-strain genomes for metagenomic binning, comparative biology and taxonomic classification.</title>
        <authorList>
            <person name="Goeker M."/>
        </authorList>
    </citation>
    <scope>NUCLEOTIDE SEQUENCE [LARGE SCALE GENOMIC DNA]</scope>
    <source>
        <strain evidence="2 3">DSM 4006</strain>
    </source>
</reference>
<accession>A0ABT9XDJ0</accession>
<evidence type="ECO:0000313" key="2">
    <source>
        <dbReference type="EMBL" id="MDQ0188352.1"/>
    </source>
</evidence>
<feature type="transmembrane region" description="Helical" evidence="1">
    <location>
        <begin position="27"/>
        <end position="47"/>
    </location>
</feature>
<keyword evidence="1" id="KW-0472">Membrane</keyword>
<dbReference type="EMBL" id="JAUSTP010000001">
    <property type="protein sequence ID" value="MDQ0188352.1"/>
    <property type="molecule type" value="Genomic_DNA"/>
</dbReference>
<gene>
    <name evidence="2" type="ORF">J2S03_000156</name>
</gene>
<evidence type="ECO:0000256" key="1">
    <source>
        <dbReference type="SAM" id="Phobius"/>
    </source>
</evidence>
<comment type="caution">
    <text evidence="2">The sequence shown here is derived from an EMBL/GenBank/DDBJ whole genome shotgun (WGS) entry which is preliminary data.</text>
</comment>
<keyword evidence="3" id="KW-1185">Reference proteome</keyword>
<dbReference type="Proteomes" id="UP001232973">
    <property type="component" value="Unassembled WGS sequence"/>
</dbReference>
<dbReference type="Pfam" id="PF06686">
    <property type="entry name" value="SpoIIIAC"/>
    <property type="match status" value="2"/>
</dbReference>
<keyword evidence="1" id="KW-1133">Transmembrane helix</keyword>
<dbReference type="InterPro" id="IPR014211">
    <property type="entry name" value="Spore_III_AD"/>
</dbReference>
<organism evidence="2 3">
    <name type="scientific">Alicyclobacillus cycloheptanicus</name>
    <dbReference type="NCBI Taxonomy" id="1457"/>
    <lineage>
        <taxon>Bacteria</taxon>
        <taxon>Bacillati</taxon>
        <taxon>Bacillota</taxon>
        <taxon>Bacilli</taxon>
        <taxon>Bacillales</taxon>
        <taxon>Alicyclobacillaceae</taxon>
        <taxon>Alicyclobacillus</taxon>
    </lineage>
</organism>
<feature type="transmembrane region" description="Helical" evidence="1">
    <location>
        <begin position="106"/>
        <end position="127"/>
    </location>
</feature>
<dbReference type="InterPro" id="IPR025664">
    <property type="entry name" value="Spore_III_AC/AD"/>
</dbReference>
<protein>
    <submittedName>
        <fullName evidence="2">Stage III sporulation protein AD</fullName>
    </submittedName>
</protein>
<dbReference type="RefSeq" id="WP_274455757.1">
    <property type="nucleotide sequence ID" value="NZ_CP067097.1"/>
</dbReference>
<sequence>MHILQMVGIGLTATTLAALLRQRAPQFAMMVAFLAGTVLLLMVLQHMASVVQMLTQLADAAKLDHGFLATVLRIIGIAYIVEFAAQVARDAQEGALAGRIELAGKVGIVILAIPIVTDVIQALVHLLP</sequence>
<evidence type="ECO:0000313" key="3">
    <source>
        <dbReference type="Proteomes" id="UP001232973"/>
    </source>
</evidence>